<dbReference type="GO" id="GO:0016740">
    <property type="term" value="F:transferase activity"/>
    <property type="evidence" value="ECO:0007669"/>
    <property type="project" value="InterPro"/>
</dbReference>
<evidence type="ECO:0000259" key="1">
    <source>
        <dbReference type="Pfam" id="PF03756"/>
    </source>
</evidence>
<dbReference type="Pfam" id="PF03756">
    <property type="entry name" value="AfsA"/>
    <property type="match status" value="2"/>
</dbReference>
<dbReference type="InterPro" id="IPR029069">
    <property type="entry name" value="HotDog_dom_sf"/>
</dbReference>
<proteinExistence type="predicted"/>
<evidence type="ECO:0000313" key="2">
    <source>
        <dbReference type="EMBL" id="MTE22480.1"/>
    </source>
</evidence>
<evidence type="ECO:0000313" key="3">
    <source>
        <dbReference type="Proteomes" id="UP000473014"/>
    </source>
</evidence>
<dbReference type="AlphaFoldDB" id="A0A6G2BJQ5"/>
<dbReference type="InterPro" id="IPR005509">
    <property type="entry name" value="AfsA_hotdog_dom"/>
</dbReference>
<dbReference type="Gene3D" id="3.10.129.110">
    <property type="entry name" value="Polyketide synthase dehydratase"/>
    <property type="match status" value="1"/>
</dbReference>
<dbReference type="InterPro" id="IPR047757">
    <property type="entry name" value="AfsA-like"/>
</dbReference>
<feature type="domain" description="A-factor biosynthesis hotdog" evidence="1">
    <location>
        <begin position="2"/>
        <end position="131"/>
    </location>
</feature>
<gene>
    <name evidence="2" type="ORF">F0L17_25975</name>
</gene>
<dbReference type="InterPro" id="IPR042104">
    <property type="entry name" value="PKS_dehydratase_sf"/>
</dbReference>
<dbReference type="Proteomes" id="UP000473014">
    <property type="component" value="Unassembled WGS sequence"/>
</dbReference>
<feature type="domain" description="A-factor biosynthesis hotdog" evidence="1">
    <location>
        <begin position="171"/>
        <end position="282"/>
    </location>
</feature>
<dbReference type="EMBL" id="WIXO01000002">
    <property type="protein sequence ID" value="MTE22480.1"/>
    <property type="molecule type" value="Genomic_DNA"/>
</dbReference>
<accession>A0A6G2BJQ5</accession>
<dbReference type="SUPFAM" id="SSF54637">
    <property type="entry name" value="Thioesterase/thiol ester dehydrase-isomerase"/>
    <property type="match status" value="1"/>
</dbReference>
<name>A0A6G2BJQ5_9ACTN</name>
<dbReference type="NCBIfam" id="NF041195">
    <property type="entry name" value="ScbA_BarX_GamBu"/>
    <property type="match status" value="1"/>
</dbReference>
<sequence>MHRAAFSEVFLTGWDEVGQDTFTVTAQWPRSHSFYTSEHGVHDPLLLCETFRQSGLLLAHTAYETPFGYQLSWSRLQYAVNAQVLHVENTPAEIDLHVACTDIRYHRSLPASMTMHIEAARDGSLLAVATIAFGLHSPRVYERLRSGRCDAARMFADAPAPAPPVAGEVAGRTRPQDVVLSPTAEDWRWQLRVDTTHPVLFDHPVDHVPGMLLLEAVRQAAHALGPSAGAMVPTAMDVSFRRYVEFDEPCWIEAETEPKAPGGRRSVRVNALQRGSFAFTATAEMATV</sequence>
<organism evidence="2 3">
    <name type="scientific">Streptomyces taklimakanensis</name>
    <dbReference type="NCBI Taxonomy" id="2569853"/>
    <lineage>
        <taxon>Bacteria</taxon>
        <taxon>Bacillati</taxon>
        <taxon>Actinomycetota</taxon>
        <taxon>Actinomycetes</taxon>
        <taxon>Kitasatosporales</taxon>
        <taxon>Streptomycetaceae</taxon>
        <taxon>Streptomyces</taxon>
    </lineage>
</organism>
<reference evidence="2 3" key="1">
    <citation type="submission" date="2019-11" db="EMBL/GenBank/DDBJ databases">
        <authorList>
            <person name="Yuan L."/>
        </authorList>
    </citation>
    <scope>NUCLEOTIDE SEQUENCE [LARGE SCALE GENOMIC DNA]</scope>
    <source>
        <strain evidence="2 3">TRM43335</strain>
    </source>
</reference>
<keyword evidence="3" id="KW-1185">Reference proteome</keyword>
<protein>
    <submittedName>
        <fullName evidence="2">Transcriptional regulator</fullName>
    </submittedName>
</protein>
<comment type="caution">
    <text evidence="2">The sequence shown here is derived from an EMBL/GenBank/DDBJ whole genome shotgun (WGS) entry which is preliminary data.</text>
</comment>